<proteinExistence type="predicted"/>
<dbReference type="PATRIC" id="fig|1616.3.peg.1171"/>
<dbReference type="Proteomes" id="UP000051655">
    <property type="component" value="Unassembled WGS sequence"/>
</dbReference>
<organism evidence="1 2">
    <name type="scientific">Weissella kandleri</name>
    <dbReference type="NCBI Taxonomy" id="1616"/>
    <lineage>
        <taxon>Bacteria</taxon>
        <taxon>Bacillati</taxon>
        <taxon>Bacillota</taxon>
        <taxon>Bacilli</taxon>
        <taxon>Lactobacillales</taxon>
        <taxon>Lactobacillaceae</taxon>
        <taxon>Weissella</taxon>
    </lineage>
</organism>
<dbReference type="Pfam" id="PF06014">
    <property type="entry name" value="YqgQ-like"/>
    <property type="match status" value="1"/>
</dbReference>
<dbReference type="Gene3D" id="1.10.287.760">
    <property type="entry name" value="YqgQ-like"/>
    <property type="match status" value="1"/>
</dbReference>
<keyword evidence="2" id="KW-1185">Reference proteome</keyword>
<dbReference type="EMBL" id="JQBP01000006">
    <property type="protein sequence ID" value="KRN74733.1"/>
    <property type="molecule type" value="Genomic_DNA"/>
</dbReference>
<reference evidence="1 2" key="1">
    <citation type="journal article" date="2015" name="Genome Announc.">
        <title>Expanding the biotechnology potential of lactobacilli through comparative genomics of 213 strains and associated genera.</title>
        <authorList>
            <person name="Sun Z."/>
            <person name="Harris H.M."/>
            <person name="McCann A."/>
            <person name="Guo C."/>
            <person name="Argimon S."/>
            <person name="Zhang W."/>
            <person name="Yang X."/>
            <person name="Jeffery I.B."/>
            <person name="Cooney J.C."/>
            <person name="Kagawa T.F."/>
            <person name="Liu W."/>
            <person name="Song Y."/>
            <person name="Salvetti E."/>
            <person name="Wrobel A."/>
            <person name="Rasinkangas P."/>
            <person name="Parkhill J."/>
            <person name="Rea M.C."/>
            <person name="O'Sullivan O."/>
            <person name="Ritari J."/>
            <person name="Douillard F.P."/>
            <person name="Paul Ross R."/>
            <person name="Yang R."/>
            <person name="Briner A.E."/>
            <person name="Felis G.E."/>
            <person name="de Vos W.M."/>
            <person name="Barrangou R."/>
            <person name="Klaenhammer T.R."/>
            <person name="Caufield P.W."/>
            <person name="Cui Y."/>
            <person name="Zhang H."/>
            <person name="O'Toole P.W."/>
        </authorList>
    </citation>
    <scope>NUCLEOTIDE SEQUENCE [LARGE SCALE GENOMIC DNA]</scope>
    <source>
        <strain evidence="1 2">DSM 20593</strain>
    </source>
</reference>
<sequence>MQERKMQTFRDILDVLKMYDVYIHLGKRLWDIELAAIEVDNLAKAQVIDQSLYLKMKLVLEREHRQELEHPLAETYK</sequence>
<comment type="caution">
    <text evidence="1">The sequence shown here is derived from an EMBL/GenBank/DDBJ whole genome shotgun (WGS) entry which is preliminary data.</text>
</comment>
<dbReference type="InterPro" id="IPR023164">
    <property type="entry name" value="YqgQ-like_sf"/>
</dbReference>
<evidence type="ECO:0000313" key="2">
    <source>
        <dbReference type="Proteomes" id="UP000051655"/>
    </source>
</evidence>
<gene>
    <name evidence="1" type="ORF">IV73_GL001140</name>
</gene>
<dbReference type="InterPro" id="IPR009256">
    <property type="entry name" value="YqgQ-like"/>
</dbReference>
<evidence type="ECO:0000313" key="1">
    <source>
        <dbReference type="EMBL" id="KRN74733.1"/>
    </source>
</evidence>
<name>A0A0R2JLF3_9LACO</name>
<dbReference type="SUPFAM" id="SSF158379">
    <property type="entry name" value="YqgQ-like"/>
    <property type="match status" value="1"/>
</dbReference>
<dbReference type="STRING" id="1616.IV73_GL001140"/>
<dbReference type="AlphaFoldDB" id="A0A0R2JLF3"/>
<accession>A0A0R2JLF3</accession>
<dbReference type="OrthoDB" id="2361671at2"/>
<protein>
    <submittedName>
        <fullName evidence="1">Uncharacterized protein</fullName>
    </submittedName>
</protein>